<keyword evidence="5" id="KW-1185">Reference proteome</keyword>
<dbReference type="Pfam" id="PF01590">
    <property type="entry name" value="GAF"/>
    <property type="match status" value="1"/>
</dbReference>
<evidence type="ECO:0000256" key="1">
    <source>
        <dbReference type="ARBA" id="ARBA00006754"/>
    </source>
</evidence>
<feature type="domain" description="GAF" evidence="3">
    <location>
        <begin position="99"/>
        <end position="250"/>
    </location>
</feature>
<dbReference type="SUPFAM" id="SSF55781">
    <property type="entry name" value="GAF domain-like"/>
    <property type="match status" value="1"/>
</dbReference>
<dbReference type="RefSeq" id="WP_205381868.1">
    <property type="nucleotide sequence ID" value="NZ_JAFFZS010000003.1"/>
</dbReference>
<name>A0ABS2VKL6_STRAS</name>
<dbReference type="Gene3D" id="1.10.10.2840">
    <property type="entry name" value="PucR C-terminal helix-turn-helix domain"/>
    <property type="match status" value="1"/>
</dbReference>
<evidence type="ECO:0000259" key="3">
    <source>
        <dbReference type="SMART" id="SM00065"/>
    </source>
</evidence>
<evidence type="ECO:0000256" key="2">
    <source>
        <dbReference type="SAM" id="MobiDB-lite"/>
    </source>
</evidence>
<dbReference type="PANTHER" id="PTHR33744:SF1">
    <property type="entry name" value="DNA-BINDING TRANSCRIPTIONAL ACTIVATOR ADER"/>
    <property type="match status" value="1"/>
</dbReference>
<dbReference type="InterPro" id="IPR003018">
    <property type="entry name" value="GAF"/>
</dbReference>
<dbReference type="InterPro" id="IPR042070">
    <property type="entry name" value="PucR_C-HTH_sf"/>
</dbReference>
<dbReference type="InterPro" id="IPR041522">
    <property type="entry name" value="CdaR_GGDEF"/>
</dbReference>
<dbReference type="EMBL" id="JAFFZS010000003">
    <property type="protein sequence ID" value="MBN0043644.1"/>
    <property type="molecule type" value="Genomic_DNA"/>
</dbReference>
<sequence>MPSEHIPSPQRSDTSVGAPPGSAEAPFLELLTRGAAADAYEQPALRARADGQPAERIAALEQAKLLGLRVRAELEGRRRREAELSALFETAHDLAGLRDVDAVLRAIVHRARSLLGTDVAYLSLNDPGHGDTYMRVTEGSVAARFQQLRLGMGEGLGGLVAQTARPYVTDDYFHDERFQHTAGIDAGVRDEGLVAILGVPLMLGPNVIGVLFAADRRARVFEREQTALLGSFAALAASAIDTANLLTETRSALTDLERANEIIRDRSAVIERASDVHDRLAELVLRGGGVHDVAAAVSQVLGGTVEFTDAAPAVALEASRTEGHAVRHGDDWIAAVAAGGELLGALVLHGHPGLDPVDQRTLERAAMVTSLLLLARRSAADAEQRVRGELLDDLLDARDRDPRLLRERASRLHADLDAVHVVLAARLDGPVADAEQEADARRRLWSAASHLAATGHGLAAARDGGTVLLLPLAPGDTATQLARRTARHLGTAVHEPVTVGASAPVEGLAPHPDAVAAGYAEGRRCLDALRLLGRSGDGAAAEDFGFLGLLLAGDRDMAGFVDRTIGEVVAYDSRRGTELLRTLEAYFACGMSPARTKDELHVHVNTVAQRLERVGRLLGGDWQSPARALEIQLALRLYRLSAAAQP</sequence>
<dbReference type="InterPro" id="IPR029016">
    <property type="entry name" value="GAF-like_dom_sf"/>
</dbReference>
<dbReference type="SMART" id="SM00065">
    <property type="entry name" value="GAF"/>
    <property type="match status" value="1"/>
</dbReference>
<dbReference type="Pfam" id="PF13556">
    <property type="entry name" value="HTH_30"/>
    <property type="match status" value="1"/>
</dbReference>
<reference evidence="4 5" key="1">
    <citation type="submission" date="2021-02" db="EMBL/GenBank/DDBJ databases">
        <title>Whole genome sequencing of Streptomyces actuosus VRA1.</title>
        <authorList>
            <person name="Sen G."/>
            <person name="Sen A."/>
        </authorList>
    </citation>
    <scope>NUCLEOTIDE SEQUENCE [LARGE SCALE GENOMIC DNA]</scope>
    <source>
        <strain evidence="4 5">VRA1</strain>
    </source>
</reference>
<comment type="similarity">
    <text evidence="1">Belongs to the CdaR family.</text>
</comment>
<gene>
    <name evidence="4" type="ORF">JS756_05900</name>
</gene>
<dbReference type="PANTHER" id="PTHR33744">
    <property type="entry name" value="CARBOHYDRATE DIACID REGULATOR"/>
    <property type="match status" value="1"/>
</dbReference>
<dbReference type="InterPro" id="IPR025736">
    <property type="entry name" value="PucR_C-HTH_dom"/>
</dbReference>
<dbReference type="Gene3D" id="3.30.450.40">
    <property type="match status" value="1"/>
</dbReference>
<proteinExistence type="inferred from homology"/>
<dbReference type="Pfam" id="PF17853">
    <property type="entry name" value="GGDEF_2"/>
    <property type="match status" value="1"/>
</dbReference>
<organism evidence="4 5">
    <name type="scientific">Streptomyces actuosus</name>
    <dbReference type="NCBI Taxonomy" id="1885"/>
    <lineage>
        <taxon>Bacteria</taxon>
        <taxon>Bacillati</taxon>
        <taxon>Actinomycetota</taxon>
        <taxon>Actinomycetes</taxon>
        <taxon>Kitasatosporales</taxon>
        <taxon>Streptomycetaceae</taxon>
        <taxon>Streptomyces</taxon>
    </lineage>
</organism>
<dbReference type="Proteomes" id="UP000788262">
    <property type="component" value="Unassembled WGS sequence"/>
</dbReference>
<comment type="caution">
    <text evidence="4">The sequence shown here is derived from an EMBL/GenBank/DDBJ whole genome shotgun (WGS) entry which is preliminary data.</text>
</comment>
<protein>
    <submittedName>
        <fullName evidence="4">Helix-turn-helix domain-containing protein</fullName>
    </submittedName>
</protein>
<accession>A0ABS2VKL6</accession>
<feature type="region of interest" description="Disordered" evidence="2">
    <location>
        <begin position="1"/>
        <end position="24"/>
    </location>
</feature>
<evidence type="ECO:0000313" key="5">
    <source>
        <dbReference type="Proteomes" id="UP000788262"/>
    </source>
</evidence>
<dbReference type="InterPro" id="IPR051448">
    <property type="entry name" value="CdaR-like_regulators"/>
</dbReference>
<evidence type="ECO:0000313" key="4">
    <source>
        <dbReference type="EMBL" id="MBN0043644.1"/>
    </source>
</evidence>